<evidence type="ECO:0000313" key="2">
    <source>
        <dbReference type="EMBL" id="BAK38292.1"/>
    </source>
</evidence>
<protein>
    <recommendedName>
        <fullName evidence="4">SH3b domain-containing protein</fullName>
    </recommendedName>
</protein>
<feature type="chain" id="PRO_5003334495" description="SH3b domain-containing protein" evidence="1">
    <location>
        <begin position="33"/>
        <end position="284"/>
    </location>
</feature>
<accession>F5XIQ4</accession>
<dbReference type="OrthoDB" id="3376377at2"/>
<keyword evidence="3" id="KW-1185">Reference proteome</keyword>
<reference evidence="2 3" key="1">
    <citation type="submission" date="2011-05" db="EMBL/GenBank/DDBJ databases">
        <title>Whole genome sequence of Microlunatus phosphovorus NM-1.</title>
        <authorList>
            <person name="Hosoyama A."/>
            <person name="Sasaki K."/>
            <person name="Harada T."/>
            <person name="Igarashi R."/>
            <person name="Kawakoshi A."/>
            <person name="Sasagawa M."/>
            <person name="Fukada J."/>
            <person name="Nakamura S."/>
            <person name="Katano Y."/>
            <person name="Hanada S."/>
            <person name="Kamagata Y."/>
            <person name="Nakamura N."/>
            <person name="Yamazaki S."/>
            <person name="Fujita N."/>
        </authorList>
    </citation>
    <scope>NUCLEOTIDE SEQUENCE [LARGE SCALE GENOMIC DNA]</scope>
    <source>
        <strain evidence="3">ATCC 700054 / DSM 10555 / JCM 9379 / NBRC 101784 / NCIMB 13414 / VKM Ac-1990 / NM-1</strain>
    </source>
</reference>
<dbReference type="EMBL" id="AP012204">
    <property type="protein sequence ID" value="BAK38292.1"/>
    <property type="molecule type" value="Genomic_DNA"/>
</dbReference>
<organism evidence="2 3">
    <name type="scientific">Microlunatus phosphovorus (strain ATCC 700054 / DSM 10555 / JCM 9379 / NBRC 101784 / NCIMB 13414 / VKM Ac-1990 / NM-1)</name>
    <dbReference type="NCBI Taxonomy" id="1032480"/>
    <lineage>
        <taxon>Bacteria</taxon>
        <taxon>Bacillati</taxon>
        <taxon>Actinomycetota</taxon>
        <taxon>Actinomycetes</taxon>
        <taxon>Propionibacteriales</taxon>
        <taxon>Propionibacteriaceae</taxon>
        <taxon>Microlunatus</taxon>
    </lineage>
</organism>
<evidence type="ECO:0008006" key="4">
    <source>
        <dbReference type="Google" id="ProtNLM"/>
    </source>
</evidence>
<dbReference type="HOGENOM" id="CLU_979387_0_0_11"/>
<evidence type="ECO:0000313" key="3">
    <source>
        <dbReference type="Proteomes" id="UP000007947"/>
    </source>
</evidence>
<feature type="signal peptide" evidence="1">
    <location>
        <begin position="1"/>
        <end position="32"/>
    </location>
</feature>
<sequence length="284" mass="30582">MRQLLRRVTLMPAALLVATVGLLTAQTAPAHANACGPTSLVDGIAVERWPDRARMKIVVSPSVDGRVAPWGTNEVWRAIQACVPGLTGEVADSIYWQLDCHVLGASIGSGSDGVSKGAINGPEFATGQSWDLETWQPVMGRDLVRYQRTACESADDKELPAGQWQVYFGVDPIDKSDQDLARLREEAEQRRAAKAATAATDASTGVVSRTGGEGLFAHTDQWLLDKATLLEEGTSVTLLCQTTGPNVVDYASSDLWDKVRLADGRELVVSDLFIDHHGNFVPPC</sequence>
<evidence type="ECO:0000256" key="1">
    <source>
        <dbReference type="SAM" id="SignalP"/>
    </source>
</evidence>
<gene>
    <name evidence="2" type="ordered locus">MLP_52780</name>
</gene>
<dbReference type="eggNOG" id="ENOG5033HEM">
    <property type="taxonomic scope" value="Bacteria"/>
</dbReference>
<proteinExistence type="predicted"/>
<dbReference type="KEGG" id="mph:MLP_52780"/>
<name>F5XIQ4_MICPN</name>
<dbReference type="Proteomes" id="UP000007947">
    <property type="component" value="Chromosome"/>
</dbReference>
<dbReference type="RefSeq" id="WP_013866104.1">
    <property type="nucleotide sequence ID" value="NC_015635.1"/>
</dbReference>
<dbReference type="AlphaFoldDB" id="F5XIQ4"/>
<keyword evidence="1" id="KW-0732">Signal</keyword>